<evidence type="ECO:0000259" key="3">
    <source>
        <dbReference type="Pfam" id="PF19278"/>
    </source>
</evidence>
<dbReference type="InterPro" id="IPR008040">
    <property type="entry name" value="Hydant_A_N"/>
</dbReference>
<evidence type="ECO:0000313" key="5">
    <source>
        <dbReference type="Proteomes" id="UP001054846"/>
    </source>
</evidence>
<evidence type="ECO:0000259" key="2">
    <source>
        <dbReference type="Pfam" id="PF05378"/>
    </source>
</evidence>
<dbReference type="InterPro" id="IPR002821">
    <property type="entry name" value="Hydantoinase_A"/>
</dbReference>
<protein>
    <submittedName>
        <fullName evidence="4">Hydantoinase/oxoprolinase family protein</fullName>
    </submittedName>
</protein>
<evidence type="ECO:0000313" key="4">
    <source>
        <dbReference type="EMBL" id="UFP92669.1"/>
    </source>
</evidence>
<dbReference type="RefSeq" id="WP_230839654.1">
    <property type="nucleotide sequence ID" value="NZ_CP063845.1"/>
</dbReference>
<dbReference type="Pfam" id="PF01968">
    <property type="entry name" value="Hydantoinase_A"/>
    <property type="match status" value="1"/>
</dbReference>
<name>A0ABY3PGA4_9CYAN</name>
<dbReference type="Proteomes" id="UP001054846">
    <property type="component" value="Chromosome"/>
</dbReference>
<evidence type="ECO:0000259" key="1">
    <source>
        <dbReference type="Pfam" id="PF01968"/>
    </source>
</evidence>
<dbReference type="EMBL" id="CP063845">
    <property type="protein sequence ID" value="UFP92669.1"/>
    <property type="molecule type" value="Genomic_DNA"/>
</dbReference>
<dbReference type="PANTHER" id="PTHR11365">
    <property type="entry name" value="5-OXOPROLINASE RELATED"/>
    <property type="match status" value="1"/>
</dbReference>
<organism evidence="4 5">
    <name type="scientific">Gloeobacter morelensis MG652769</name>
    <dbReference type="NCBI Taxonomy" id="2781736"/>
    <lineage>
        <taxon>Bacteria</taxon>
        <taxon>Bacillati</taxon>
        <taxon>Cyanobacteriota</taxon>
        <taxon>Cyanophyceae</taxon>
        <taxon>Gloeobacterales</taxon>
        <taxon>Gloeobacteraceae</taxon>
        <taxon>Gloeobacter</taxon>
        <taxon>Gloeobacter morelensis</taxon>
    </lineage>
</organism>
<dbReference type="Pfam" id="PF05378">
    <property type="entry name" value="Hydant_A_N"/>
    <property type="match status" value="1"/>
</dbReference>
<feature type="domain" description="Hydantoinase A/oxoprolinase" evidence="1">
    <location>
        <begin position="202"/>
        <end position="485"/>
    </location>
</feature>
<dbReference type="Pfam" id="PF19278">
    <property type="entry name" value="Hydant_A_C"/>
    <property type="match status" value="1"/>
</dbReference>
<accession>A0ABY3PGA4</accession>
<dbReference type="InterPro" id="IPR049517">
    <property type="entry name" value="ACX-like_C"/>
</dbReference>
<keyword evidence="5" id="KW-1185">Reference proteome</keyword>
<feature type="domain" description="Acetophenone carboxylase-like C-terminal" evidence="3">
    <location>
        <begin position="522"/>
        <end position="650"/>
    </location>
</feature>
<gene>
    <name evidence="4" type="ORF">ISF26_12535</name>
</gene>
<proteinExistence type="predicted"/>
<sequence length="665" mass="69939">MGVGIIRLGVDVGGTFTDLVAVVEGTMITAKVPTTADQSEGVIEAFVRTGLTGGDIGVFAHGMTVATNALLEGKGAATAFVTTEGFQDILRIGRQNRPHLYDLSAPRPQPLVAREHCFTVRERMGPAGVMIPLEREAVEDLIARLAPLVAARKIEAVAVGFLFAFAYPEHEQAVADALREAFAQTHLSLSSEVAPEFREYERFSTTVVDAYLSPKLRYYLDRLAGRCRDLQLPVPLIMQSSGGVIPIEKARGAAALLSGPAGGVRGAAFVAAQSGFADVLAFDMGGTSTDVSLILRGEPQTSAEAVVAGYPVRLPQIDIHTVSAGGGSVAWVDGGGALRVGPHSAGSIPGPAAYSRGGTEATVTDANLFLGYLADGAVLGGAIKLDKAAAAAALGHLANKLGLAMERTAVGIREVANAHMIAALRVMSVERGIDPRSLVLLAFGGAGPMHGCDLAEALGIARVLVPEAGGVLSALGLAVSPVRQDFSRPVLRVLADLGDHWLHAFRALELLAPAHLQERAYSADMRYRGQSFELSVPVDPAAEREAPAEAFHAIHAQRYGWSDPAQAIEVVQARLVATEPLILPQLQAQAPAGHGPVAERLAWSGGRFRTVPVYDRTAMGVSSRLEGPALVEMPEATVVVPPGWRGQIDRCGTLILEFEPDREDV</sequence>
<feature type="domain" description="Hydantoinase/oxoprolinase N-terminal" evidence="2">
    <location>
        <begin position="7"/>
        <end position="181"/>
    </location>
</feature>
<reference evidence="4 5" key="1">
    <citation type="journal article" date="2021" name="Genome Biol. Evol.">
        <title>Complete Genome Sequencing of a Novel Gloeobacter Species from a Waterfall Cave in Mexico.</title>
        <authorList>
            <person name="Saw J.H."/>
            <person name="Cardona T."/>
            <person name="Montejano G."/>
        </authorList>
    </citation>
    <scope>NUCLEOTIDE SEQUENCE [LARGE SCALE GENOMIC DNA]</scope>
    <source>
        <strain evidence="4">MG652769</strain>
    </source>
</reference>
<dbReference type="InterPro" id="IPR045079">
    <property type="entry name" value="Oxoprolinase-like"/>
</dbReference>
<dbReference type="PANTHER" id="PTHR11365:SF23">
    <property type="entry name" value="HYPOTHETICAL 5-OXOPROLINASE (EUROFUNG)-RELATED"/>
    <property type="match status" value="1"/>
</dbReference>